<accession>A0A2M4DQ31</accession>
<protein>
    <submittedName>
        <fullName evidence="1">Putative secreted protein</fullName>
    </submittedName>
</protein>
<organism evidence="1">
    <name type="scientific">Anopheles darlingi</name>
    <name type="common">Mosquito</name>
    <dbReference type="NCBI Taxonomy" id="43151"/>
    <lineage>
        <taxon>Eukaryota</taxon>
        <taxon>Metazoa</taxon>
        <taxon>Ecdysozoa</taxon>
        <taxon>Arthropoda</taxon>
        <taxon>Hexapoda</taxon>
        <taxon>Insecta</taxon>
        <taxon>Pterygota</taxon>
        <taxon>Neoptera</taxon>
        <taxon>Endopterygota</taxon>
        <taxon>Diptera</taxon>
        <taxon>Nematocera</taxon>
        <taxon>Culicoidea</taxon>
        <taxon>Culicidae</taxon>
        <taxon>Anophelinae</taxon>
        <taxon>Anopheles</taxon>
    </lineage>
</organism>
<evidence type="ECO:0000313" key="1">
    <source>
        <dbReference type="EMBL" id="MBW79657.1"/>
    </source>
</evidence>
<proteinExistence type="predicted"/>
<reference evidence="1" key="1">
    <citation type="submission" date="2018-01" db="EMBL/GenBank/DDBJ databases">
        <title>An insight into the sialome of Amazonian anophelines.</title>
        <authorList>
            <person name="Ribeiro J.M."/>
            <person name="Scarpassa V."/>
            <person name="Calvo E."/>
        </authorList>
    </citation>
    <scope>NUCLEOTIDE SEQUENCE</scope>
</reference>
<sequence length="86" mass="9108">MLLSKWSTHSATLLAILDDVRCICRLVTSTKACSETASWSSISVSRFRRCLLPAVEAAVGAGRRETDGSVFCVSGSSGSLNDGLLE</sequence>
<dbReference type="EMBL" id="GGFL01015479">
    <property type="protein sequence ID" value="MBW79657.1"/>
    <property type="molecule type" value="Transcribed_RNA"/>
</dbReference>
<name>A0A2M4DQ31_ANODA</name>
<dbReference type="AlphaFoldDB" id="A0A2M4DQ31"/>